<protein>
    <recommendedName>
        <fullName evidence="7">Ribosomal protein S36, mitochondrial</fullName>
    </recommendedName>
</protein>
<dbReference type="PANTHER" id="PTHR31601">
    <property type="entry name" value="28S RIBOSOMAL PROTEIN S36, MITOCHONDRIAL"/>
    <property type="match status" value="1"/>
</dbReference>
<dbReference type="Proteomes" id="UP001303373">
    <property type="component" value="Chromosome 5"/>
</dbReference>
<gene>
    <name evidence="5" type="ORF">R9X50_00390300</name>
</gene>
<dbReference type="GO" id="GO:0004591">
    <property type="term" value="F:oxoglutarate dehydrogenase (succinyl-transferring) activity"/>
    <property type="evidence" value="ECO:0007669"/>
    <property type="project" value="TreeGrafter"/>
</dbReference>
<evidence type="ECO:0000256" key="1">
    <source>
        <dbReference type="ARBA" id="ARBA00004173"/>
    </source>
</evidence>
<accession>A0AAQ3M4G5</accession>
<evidence type="ECO:0000256" key="2">
    <source>
        <dbReference type="ARBA" id="ARBA00023128"/>
    </source>
</evidence>
<dbReference type="EMBL" id="CP138584">
    <property type="protein sequence ID" value="WPH01068.1"/>
    <property type="molecule type" value="Genomic_DNA"/>
</dbReference>
<feature type="compositionally biased region" description="Low complexity" evidence="4">
    <location>
        <begin position="66"/>
        <end position="79"/>
    </location>
</feature>
<keyword evidence="6" id="KW-1185">Reference proteome</keyword>
<evidence type="ECO:0000313" key="6">
    <source>
        <dbReference type="Proteomes" id="UP001303373"/>
    </source>
</evidence>
<evidence type="ECO:0008006" key="7">
    <source>
        <dbReference type="Google" id="ProtNLM"/>
    </source>
</evidence>
<keyword evidence="2" id="KW-0496">Mitochondrion</keyword>
<organism evidence="5 6">
    <name type="scientific">Acrodontium crateriforme</name>
    <dbReference type="NCBI Taxonomy" id="150365"/>
    <lineage>
        <taxon>Eukaryota</taxon>
        <taxon>Fungi</taxon>
        <taxon>Dikarya</taxon>
        <taxon>Ascomycota</taxon>
        <taxon>Pezizomycotina</taxon>
        <taxon>Dothideomycetes</taxon>
        <taxon>Dothideomycetidae</taxon>
        <taxon>Mycosphaerellales</taxon>
        <taxon>Teratosphaeriaceae</taxon>
        <taxon>Acrodontium</taxon>
    </lineage>
</organism>
<dbReference type="AlphaFoldDB" id="A0AAQ3M4G5"/>
<dbReference type="Pfam" id="PF10937">
    <property type="entry name" value="Kgd4-YMR31"/>
    <property type="match status" value="1"/>
</dbReference>
<proteinExistence type="inferred from homology"/>
<feature type="region of interest" description="Disordered" evidence="4">
    <location>
        <begin position="25"/>
        <end position="100"/>
    </location>
</feature>
<feature type="compositionally biased region" description="Polar residues" evidence="4">
    <location>
        <begin position="44"/>
        <end position="54"/>
    </location>
</feature>
<evidence type="ECO:0000256" key="3">
    <source>
        <dbReference type="ARBA" id="ARBA00043970"/>
    </source>
</evidence>
<comment type="subcellular location">
    <subcellularLocation>
        <location evidence="1">Mitochondrion</location>
    </subcellularLocation>
</comment>
<dbReference type="GO" id="GO:0005739">
    <property type="term" value="C:mitochondrion"/>
    <property type="evidence" value="ECO:0007669"/>
    <property type="project" value="UniProtKB-SubCell"/>
</dbReference>
<reference evidence="5 6" key="1">
    <citation type="submission" date="2023-11" db="EMBL/GenBank/DDBJ databases">
        <title>An acidophilic fungus is an integral part of prey digestion in a carnivorous sundew plant.</title>
        <authorList>
            <person name="Tsai I.J."/>
        </authorList>
    </citation>
    <scope>NUCLEOTIDE SEQUENCE [LARGE SCALE GENOMIC DNA]</scope>
    <source>
        <strain evidence="5">169a</strain>
    </source>
</reference>
<comment type="similarity">
    <text evidence="3">Belongs to the alpha-ketoglutarate dehydrogenase component 4 family.</text>
</comment>
<dbReference type="GO" id="GO:0006103">
    <property type="term" value="P:2-oxoglutarate metabolic process"/>
    <property type="evidence" value="ECO:0007669"/>
    <property type="project" value="InterPro"/>
</dbReference>
<evidence type="ECO:0000256" key="4">
    <source>
        <dbReference type="SAM" id="MobiDB-lite"/>
    </source>
</evidence>
<name>A0AAQ3M4G5_9PEZI</name>
<evidence type="ECO:0000313" key="5">
    <source>
        <dbReference type="EMBL" id="WPH01068.1"/>
    </source>
</evidence>
<sequence length="134" mass="14512">MFASTRVLMHRQPMIRFIGKRSIPQQVDHAPHAHPASPDHTLPESFSSYRQRATSHGPLGGGQQRVASSAASVPSTVMSPYGAIGGHSAKQLGSVKPASGEFWDRSQLPKRFQRLQWSEAEIEAIESGGASMHA</sequence>
<dbReference type="PANTHER" id="PTHR31601:SF2">
    <property type="entry name" value="ALPHA-KETOGLUTARATE DEHYDROGENASE COMPONENT 4"/>
    <property type="match status" value="1"/>
</dbReference>
<dbReference type="InterPro" id="IPR020373">
    <property type="entry name" value="Kgd4/YMR-31"/>
</dbReference>